<feature type="chain" id="PRO_5042895693" evidence="2">
    <location>
        <begin position="23"/>
        <end position="179"/>
    </location>
</feature>
<dbReference type="EMBL" id="WIXE01008150">
    <property type="protein sequence ID" value="KAK5979646.1"/>
    <property type="molecule type" value="Genomic_DNA"/>
</dbReference>
<feature type="compositionally biased region" description="Polar residues" evidence="1">
    <location>
        <begin position="158"/>
        <end position="179"/>
    </location>
</feature>
<organism evidence="3 4">
    <name type="scientific">Trichostrongylus colubriformis</name>
    <name type="common">Black scour worm</name>
    <dbReference type="NCBI Taxonomy" id="6319"/>
    <lineage>
        <taxon>Eukaryota</taxon>
        <taxon>Metazoa</taxon>
        <taxon>Ecdysozoa</taxon>
        <taxon>Nematoda</taxon>
        <taxon>Chromadorea</taxon>
        <taxon>Rhabditida</taxon>
        <taxon>Rhabditina</taxon>
        <taxon>Rhabditomorpha</taxon>
        <taxon>Strongyloidea</taxon>
        <taxon>Trichostrongylidae</taxon>
        <taxon>Trichostrongylus</taxon>
    </lineage>
</organism>
<accession>A0AAN8FIN5</accession>
<dbReference type="Proteomes" id="UP001331761">
    <property type="component" value="Unassembled WGS sequence"/>
</dbReference>
<evidence type="ECO:0000256" key="2">
    <source>
        <dbReference type="SAM" id="SignalP"/>
    </source>
</evidence>
<reference evidence="3 4" key="1">
    <citation type="submission" date="2019-10" db="EMBL/GenBank/DDBJ databases">
        <title>Assembly and Annotation for the nematode Trichostrongylus colubriformis.</title>
        <authorList>
            <person name="Martin J."/>
        </authorList>
    </citation>
    <scope>NUCLEOTIDE SEQUENCE [LARGE SCALE GENOMIC DNA]</scope>
    <source>
        <strain evidence="3">G859</strain>
        <tissue evidence="3">Whole worm</tissue>
    </source>
</reference>
<keyword evidence="2" id="KW-0732">Signal</keyword>
<proteinExistence type="predicted"/>
<evidence type="ECO:0000313" key="3">
    <source>
        <dbReference type="EMBL" id="KAK5979646.1"/>
    </source>
</evidence>
<evidence type="ECO:0000256" key="1">
    <source>
        <dbReference type="SAM" id="MobiDB-lite"/>
    </source>
</evidence>
<evidence type="ECO:0000313" key="4">
    <source>
        <dbReference type="Proteomes" id="UP001331761"/>
    </source>
</evidence>
<feature type="signal peptide" evidence="2">
    <location>
        <begin position="1"/>
        <end position="22"/>
    </location>
</feature>
<gene>
    <name evidence="3" type="ORF">GCK32_012566</name>
</gene>
<dbReference type="AlphaFoldDB" id="A0AAN8FIN5"/>
<protein>
    <submittedName>
        <fullName evidence="3">Uncharacterized protein</fullName>
    </submittedName>
</protein>
<name>A0AAN8FIN5_TRICO</name>
<sequence>MVKMSSAAMLPLFFLFITQANAFWVPVSWNSWPSFTSFPSFPSFPSFRPWGGWGGWGGCDWWCSLENIFNSRNKTGTSINIKNGSTTVTATIGGHRYTATFPGVTSVSTSTYYVNNNGTSTEEFKIKVNGTTYVYSTAGGKTNVTYGNGTAVAEDPFNVTSNNGDGNAVDNDSSNVTSN</sequence>
<keyword evidence="4" id="KW-1185">Reference proteome</keyword>
<comment type="caution">
    <text evidence="3">The sequence shown here is derived from an EMBL/GenBank/DDBJ whole genome shotgun (WGS) entry which is preliminary data.</text>
</comment>
<feature type="region of interest" description="Disordered" evidence="1">
    <location>
        <begin position="157"/>
        <end position="179"/>
    </location>
</feature>